<evidence type="ECO:0000313" key="2">
    <source>
        <dbReference type="Proteomes" id="UP000663722"/>
    </source>
</evidence>
<gene>
    <name evidence="1" type="ORF">dnm_036180</name>
</gene>
<reference evidence="1" key="1">
    <citation type="journal article" date="2021" name="Microb. Physiol.">
        <title>Proteogenomic Insights into the Physiology of Marine, Sulfate-Reducing, Filamentous Desulfonema limicola and Desulfonema magnum.</title>
        <authorList>
            <person name="Schnaars V."/>
            <person name="Wohlbrand L."/>
            <person name="Scheve S."/>
            <person name="Hinrichs C."/>
            <person name="Reinhardt R."/>
            <person name="Rabus R."/>
        </authorList>
    </citation>
    <scope>NUCLEOTIDE SEQUENCE</scope>
    <source>
        <strain evidence="1">4be13</strain>
    </source>
</reference>
<dbReference type="AlphaFoldDB" id="A0A975GNB0"/>
<name>A0A975GNB0_9BACT</name>
<sequence>MNSPPCQYVPKNFNSSILLNRNPVSHLNDVYVLILFFFTPVTIWKNEIFANFTKNIFPLVDWGINVVYEFYLWVCFYGCQERVLS</sequence>
<dbReference type="KEGG" id="dmm:dnm_036180"/>
<dbReference type="EMBL" id="CP061800">
    <property type="protein sequence ID" value="QTA87584.1"/>
    <property type="molecule type" value="Genomic_DNA"/>
</dbReference>
<dbReference type="Proteomes" id="UP000663722">
    <property type="component" value="Chromosome"/>
</dbReference>
<accession>A0A975GNB0</accession>
<evidence type="ECO:0000313" key="1">
    <source>
        <dbReference type="EMBL" id="QTA87584.1"/>
    </source>
</evidence>
<protein>
    <submittedName>
        <fullName evidence="1">Uncharacterized protein</fullName>
    </submittedName>
</protein>
<keyword evidence="2" id="KW-1185">Reference proteome</keyword>
<organism evidence="1 2">
    <name type="scientific">Desulfonema magnum</name>
    <dbReference type="NCBI Taxonomy" id="45655"/>
    <lineage>
        <taxon>Bacteria</taxon>
        <taxon>Pseudomonadati</taxon>
        <taxon>Thermodesulfobacteriota</taxon>
        <taxon>Desulfobacteria</taxon>
        <taxon>Desulfobacterales</taxon>
        <taxon>Desulfococcaceae</taxon>
        <taxon>Desulfonema</taxon>
    </lineage>
</organism>
<proteinExistence type="predicted"/>